<gene>
    <name evidence="1" type="ORF">NEZAVI_LOCUS13239</name>
</gene>
<accession>A0A9P0HMP4</accession>
<protein>
    <submittedName>
        <fullName evidence="1">Uncharacterized protein</fullName>
    </submittedName>
</protein>
<organism evidence="1 2">
    <name type="scientific">Nezara viridula</name>
    <name type="common">Southern green stink bug</name>
    <name type="synonym">Cimex viridulus</name>
    <dbReference type="NCBI Taxonomy" id="85310"/>
    <lineage>
        <taxon>Eukaryota</taxon>
        <taxon>Metazoa</taxon>
        <taxon>Ecdysozoa</taxon>
        <taxon>Arthropoda</taxon>
        <taxon>Hexapoda</taxon>
        <taxon>Insecta</taxon>
        <taxon>Pterygota</taxon>
        <taxon>Neoptera</taxon>
        <taxon>Paraneoptera</taxon>
        <taxon>Hemiptera</taxon>
        <taxon>Heteroptera</taxon>
        <taxon>Panheteroptera</taxon>
        <taxon>Pentatomomorpha</taxon>
        <taxon>Pentatomoidea</taxon>
        <taxon>Pentatomidae</taxon>
        <taxon>Pentatominae</taxon>
        <taxon>Nezara</taxon>
    </lineage>
</organism>
<evidence type="ECO:0000313" key="1">
    <source>
        <dbReference type="EMBL" id="CAH1404924.1"/>
    </source>
</evidence>
<reference evidence="1" key="1">
    <citation type="submission" date="2022-01" db="EMBL/GenBank/DDBJ databases">
        <authorList>
            <person name="King R."/>
        </authorList>
    </citation>
    <scope>NUCLEOTIDE SEQUENCE</scope>
</reference>
<dbReference type="Proteomes" id="UP001152798">
    <property type="component" value="Chromosome 6"/>
</dbReference>
<sequence>MLRTQRVTSPVRYKYISPTAANQDFDGYNRLRPQPRPRVMKTSRSRCLSTIGDVFLLGLTPGLSFGSVQVRRCRVVIDPCRHSGTPKQWRWLERQSNVHPKWCKSMTPW</sequence>
<evidence type="ECO:0000313" key="2">
    <source>
        <dbReference type="Proteomes" id="UP001152798"/>
    </source>
</evidence>
<keyword evidence="2" id="KW-1185">Reference proteome</keyword>
<name>A0A9P0HMP4_NEZVI</name>
<dbReference type="AlphaFoldDB" id="A0A9P0HMP4"/>
<dbReference type="EMBL" id="OV725082">
    <property type="protein sequence ID" value="CAH1404924.1"/>
    <property type="molecule type" value="Genomic_DNA"/>
</dbReference>
<proteinExistence type="predicted"/>